<organism evidence="1 2">
    <name type="scientific">Artemia franciscana</name>
    <name type="common">Brine shrimp</name>
    <name type="synonym">Artemia sanfranciscana</name>
    <dbReference type="NCBI Taxonomy" id="6661"/>
    <lineage>
        <taxon>Eukaryota</taxon>
        <taxon>Metazoa</taxon>
        <taxon>Ecdysozoa</taxon>
        <taxon>Arthropoda</taxon>
        <taxon>Crustacea</taxon>
        <taxon>Branchiopoda</taxon>
        <taxon>Anostraca</taxon>
        <taxon>Artemiidae</taxon>
        <taxon>Artemia</taxon>
    </lineage>
</organism>
<sequence length="70" mass="7640">MFSRNPELCFETPLVCLATKTGSLPYLTNEVLEKVVSSSAILQIDLPSVFDMAESVLEFGQGLSKFVGLQ</sequence>
<proteinExistence type="predicted"/>
<accession>A0AA88KVY4</accession>
<dbReference type="Proteomes" id="UP001187531">
    <property type="component" value="Unassembled WGS sequence"/>
</dbReference>
<keyword evidence="2" id="KW-1185">Reference proteome</keyword>
<feature type="non-terminal residue" evidence="1">
    <location>
        <position position="70"/>
    </location>
</feature>
<evidence type="ECO:0000313" key="2">
    <source>
        <dbReference type="Proteomes" id="UP001187531"/>
    </source>
</evidence>
<dbReference type="AlphaFoldDB" id="A0AA88KVY4"/>
<reference evidence="1" key="1">
    <citation type="submission" date="2023-07" db="EMBL/GenBank/DDBJ databases">
        <title>Chromosome-level genome assembly of Artemia franciscana.</title>
        <authorList>
            <person name="Jo E."/>
        </authorList>
    </citation>
    <scope>NUCLEOTIDE SEQUENCE</scope>
    <source>
        <tissue evidence="1">Whole body</tissue>
    </source>
</reference>
<name>A0AA88KVY4_ARTSF</name>
<dbReference type="EMBL" id="JAVRJZ010000020">
    <property type="protein sequence ID" value="KAK2705672.1"/>
    <property type="molecule type" value="Genomic_DNA"/>
</dbReference>
<gene>
    <name evidence="1" type="ORF">QYM36_015897</name>
</gene>
<comment type="caution">
    <text evidence="1">The sequence shown here is derived from an EMBL/GenBank/DDBJ whole genome shotgun (WGS) entry which is preliminary data.</text>
</comment>
<protein>
    <submittedName>
        <fullName evidence="1">Uncharacterized protein</fullName>
    </submittedName>
</protein>
<evidence type="ECO:0000313" key="1">
    <source>
        <dbReference type="EMBL" id="KAK2705672.1"/>
    </source>
</evidence>